<dbReference type="EMBL" id="BONN01000003">
    <property type="protein sequence ID" value="GIG32415.1"/>
    <property type="molecule type" value="Genomic_DNA"/>
</dbReference>
<evidence type="ECO:0000313" key="3">
    <source>
        <dbReference type="Proteomes" id="UP000618382"/>
    </source>
</evidence>
<organism evidence="2 3">
    <name type="scientific">Cellulomonas oligotrophica</name>
    <dbReference type="NCBI Taxonomy" id="931536"/>
    <lineage>
        <taxon>Bacteria</taxon>
        <taxon>Bacillati</taxon>
        <taxon>Actinomycetota</taxon>
        <taxon>Actinomycetes</taxon>
        <taxon>Micrococcales</taxon>
        <taxon>Cellulomonadaceae</taxon>
        <taxon>Cellulomonas</taxon>
    </lineage>
</organism>
<name>A0ABQ4D9M1_9CELL</name>
<dbReference type="InterPro" id="IPR000601">
    <property type="entry name" value="PKD_dom"/>
</dbReference>
<accession>A0ABQ4D9M1</accession>
<comment type="caution">
    <text evidence="2">The sequence shown here is derived from an EMBL/GenBank/DDBJ whole genome shotgun (WGS) entry which is preliminary data.</text>
</comment>
<keyword evidence="3" id="KW-1185">Reference proteome</keyword>
<proteinExistence type="predicted"/>
<gene>
    <name evidence="2" type="ORF">Col01nite_15740</name>
</gene>
<protein>
    <recommendedName>
        <fullName evidence="1">PKD domain-containing protein</fullName>
    </recommendedName>
</protein>
<reference evidence="2 3" key="1">
    <citation type="submission" date="2021-01" db="EMBL/GenBank/DDBJ databases">
        <title>Whole genome shotgun sequence of Cellulomonas oligotrophica NBRC 109435.</title>
        <authorList>
            <person name="Komaki H."/>
            <person name="Tamura T."/>
        </authorList>
    </citation>
    <scope>NUCLEOTIDE SEQUENCE [LARGE SCALE GENOMIC DNA]</scope>
    <source>
        <strain evidence="2 3">NBRC 109435</strain>
    </source>
</reference>
<evidence type="ECO:0000259" key="1">
    <source>
        <dbReference type="PROSITE" id="PS50093"/>
    </source>
</evidence>
<feature type="domain" description="PKD" evidence="1">
    <location>
        <begin position="187"/>
        <end position="233"/>
    </location>
</feature>
<dbReference type="PROSITE" id="PS50093">
    <property type="entry name" value="PKD"/>
    <property type="match status" value="1"/>
</dbReference>
<dbReference type="Proteomes" id="UP000618382">
    <property type="component" value="Unassembled WGS sequence"/>
</dbReference>
<dbReference type="InterPro" id="IPR035986">
    <property type="entry name" value="PKD_dom_sf"/>
</dbReference>
<dbReference type="SUPFAM" id="SSF49299">
    <property type="entry name" value="PKD domain"/>
    <property type="match status" value="1"/>
</dbReference>
<sequence>MVGAAVVISLIASAVSTGRDLEGEVSTDRRAIHLNAAVAEKESRDNDVVAPAERLFEYMRTVACREAAGMWVVGNADGTCPAGIDAAGQAACEGDSIVLPMWRRERATPASAWGNWVQIDVGGCGADLLPELTAEDFRRLPIPAPVLTLQPDRGWVLVNKETVVMTDPTPATLTTNLLGYDIQVEATPTTYTYDFGDATAPLVTTSPGHAWPDHDTAHVYGSPGTTSITLTTTWSGRYLIEGTTEWRDVDGTAQTTTTSDPFTIEERTSRLVAQLCSATPRPPDC</sequence>
<evidence type="ECO:0000313" key="2">
    <source>
        <dbReference type="EMBL" id="GIG32415.1"/>
    </source>
</evidence>